<evidence type="ECO:0000256" key="4">
    <source>
        <dbReference type="ARBA" id="ARBA00023242"/>
    </source>
</evidence>
<protein>
    <submittedName>
        <fullName evidence="7">NAC transcription factor 057</fullName>
    </submittedName>
</protein>
<feature type="region of interest" description="Disordered" evidence="5">
    <location>
        <begin position="1"/>
        <end position="29"/>
    </location>
</feature>
<keyword evidence="2" id="KW-0238">DNA-binding</keyword>
<dbReference type="AlphaFoldDB" id="R4N7R6"/>
<gene>
    <name evidence="8" type="ORF">JCGZ_08700</name>
</gene>
<dbReference type="GO" id="GO:0006355">
    <property type="term" value="P:regulation of DNA-templated transcription"/>
    <property type="evidence" value="ECO:0007669"/>
    <property type="project" value="InterPro"/>
</dbReference>
<dbReference type="EMBL" id="KC775335">
    <property type="protein sequence ID" value="AGL39713.1"/>
    <property type="molecule type" value="Genomic_DNA"/>
</dbReference>
<evidence type="ECO:0000256" key="2">
    <source>
        <dbReference type="ARBA" id="ARBA00023125"/>
    </source>
</evidence>
<dbReference type="GO" id="GO:0003677">
    <property type="term" value="F:DNA binding"/>
    <property type="evidence" value="ECO:0007669"/>
    <property type="project" value="UniProtKB-KW"/>
</dbReference>
<dbReference type="Proteomes" id="UP000027138">
    <property type="component" value="Unassembled WGS sequence"/>
</dbReference>
<evidence type="ECO:0000256" key="1">
    <source>
        <dbReference type="ARBA" id="ARBA00023015"/>
    </source>
</evidence>
<reference evidence="8 9" key="1">
    <citation type="journal article" date="2014" name="PLoS ONE">
        <title>Global Analysis of Gene Expression Profiles in Physic Nut (Jatropha curcas L.) Seedlings Exposed to Salt Stress.</title>
        <authorList>
            <person name="Zhang L."/>
            <person name="Zhang C."/>
            <person name="Wu P."/>
            <person name="Chen Y."/>
            <person name="Li M."/>
            <person name="Jiang H."/>
            <person name="Wu G."/>
        </authorList>
    </citation>
    <scope>NUCLEOTIDE SEQUENCE [LARGE SCALE GENOMIC DNA]</scope>
    <source>
        <strain evidence="9">cv. GZQX0401</strain>
        <tissue evidence="8">Young leaves</tissue>
    </source>
</reference>
<dbReference type="STRING" id="180498.R4N7R6"/>
<keyword evidence="4" id="KW-0539">Nucleus</keyword>
<evidence type="ECO:0000259" key="6">
    <source>
        <dbReference type="PROSITE" id="PS51005"/>
    </source>
</evidence>
<name>R4N7R6_JATCU</name>
<dbReference type="Pfam" id="PF02365">
    <property type="entry name" value="NAM"/>
    <property type="match status" value="1"/>
</dbReference>
<sequence length="388" mass="44619">MEDQYKREVTVTNPENKDNTITDQSHSPSIYHLPSSPTNTDFSSNTSVIDPLINNGNNNNNSTNIIVASVDGDNGGFRVLADNEELYLDSFPAGYRFKPYDRELVVSYLKKKIDNVPLPANRIREVQLYKHNPETLAANYKPHGENEWYFFTPRDRKYPNGDRPNRAAGDGYWKATGADKPIYSGGIKVGFRKALVFYKGKPPRGDKTDWIMHEYRVNEPQKRKRQGNDMKLDDWVLCRIYKKFDKGFRAPARPRGQAPTKETDAYENEHELEHSTMLPIRESKENLLPIVGTYNHEINPYLNTHIANSTLVASHHFNGYVESFDEQYAYGIGPVLGPNLPFQSHSNPSTDYFNYHPLENLDTLGDFSSFDNYDHFPPYQHKNGDNYH</sequence>
<dbReference type="OrthoDB" id="1927959at2759"/>
<dbReference type="PROSITE" id="PS51005">
    <property type="entry name" value="NAC"/>
    <property type="match status" value="1"/>
</dbReference>
<dbReference type="InterPro" id="IPR003441">
    <property type="entry name" value="NAC-dom"/>
</dbReference>
<dbReference type="InterPro" id="IPR036093">
    <property type="entry name" value="NAC_dom_sf"/>
</dbReference>
<dbReference type="SUPFAM" id="SSF101941">
    <property type="entry name" value="NAC domain"/>
    <property type="match status" value="1"/>
</dbReference>
<evidence type="ECO:0000313" key="8">
    <source>
        <dbReference type="EMBL" id="KDP36431.1"/>
    </source>
</evidence>
<evidence type="ECO:0000256" key="3">
    <source>
        <dbReference type="ARBA" id="ARBA00023163"/>
    </source>
</evidence>
<feature type="compositionally biased region" description="Basic and acidic residues" evidence="5">
    <location>
        <begin position="1"/>
        <end position="20"/>
    </location>
</feature>
<organism evidence="7">
    <name type="scientific">Jatropha curcas</name>
    <name type="common">Barbados nut</name>
    <dbReference type="NCBI Taxonomy" id="180498"/>
    <lineage>
        <taxon>Eukaryota</taxon>
        <taxon>Viridiplantae</taxon>
        <taxon>Streptophyta</taxon>
        <taxon>Embryophyta</taxon>
        <taxon>Tracheophyta</taxon>
        <taxon>Spermatophyta</taxon>
        <taxon>Magnoliopsida</taxon>
        <taxon>eudicotyledons</taxon>
        <taxon>Gunneridae</taxon>
        <taxon>Pentapetalae</taxon>
        <taxon>rosids</taxon>
        <taxon>fabids</taxon>
        <taxon>Malpighiales</taxon>
        <taxon>Euphorbiaceae</taxon>
        <taxon>Crotonoideae</taxon>
        <taxon>Jatropheae</taxon>
        <taxon>Jatropha</taxon>
    </lineage>
</organism>
<keyword evidence="9" id="KW-1185">Reference proteome</keyword>
<keyword evidence="1" id="KW-0805">Transcription regulation</keyword>
<dbReference type="Gene3D" id="2.170.150.80">
    <property type="entry name" value="NAC domain"/>
    <property type="match status" value="1"/>
</dbReference>
<evidence type="ECO:0000313" key="7">
    <source>
        <dbReference type="EMBL" id="AGL39713.1"/>
    </source>
</evidence>
<keyword evidence="3" id="KW-0804">Transcription</keyword>
<reference evidence="7" key="2">
    <citation type="journal article" date="2015" name="PLoS ONE">
        <title>Genome-Wide Analysis of the NAC Gene Family in Physic Nut (Jatropha curcas L.).</title>
        <authorList>
            <person name="Wu Z."/>
            <person name="Xu X."/>
            <person name="Xiong W."/>
            <person name="Wu P."/>
            <person name="Chen Y."/>
            <person name="Li M."/>
            <person name="Wu G."/>
            <person name="Jiang H."/>
        </authorList>
    </citation>
    <scope>NUCLEOTIDE SEQUENCE</scope>
</reference>
<evidence type="ECO:0000313" key="9">
    <source>
        <dbReference type="Proteomes" id="UP000027138"/>
    </source>
</evidence>
<accession>R4N7R6</accession>
<proteinExistence type="predicted"/>
<dbReference type="PANTHER" id="PTHR31719:SF160">
    <property type="entry name" value="NAC TRANSCRIPTION FACTOR 29-LIKE"/>
    <property type="match status" value="1"/>
</dbReference>
<dbReference type="EMBL" id="KK914437">
    <property type="protein sequence ID" value="KDP36431.1"/>
    <property type="molecule type" value="Genomic_DNA"/>
</dbReference>
<evidence type="ECO:0000256" key="5">
    <source>
        <dbReference type="SAM" id="MobiDB-lite"/>
    </source>
</evidence>
<feature type="domain" description="NAC" evidence="6">
    <location>
        <begin position="91"/>
        <end position="243"/>
    </location>
</feature>
<dbReference type="PANTHER" id="PTHR31719">
    <property type="entry name" value="NAC TRANSCRIPTION FACTOR 56"/>
    <property type="match status" value="1"/>
</dbReference>